<evidence type="ECO:0000256" key="2">
    <source>
        <dbReference type="ARBA" id="ARBA00022614"/>
    </source>
</evidence>
<evidence type="ECO:0000259" key="10">
    <source>
        <dbReference type="Pfam" id="PF25019"/>
    </source>
</evidence>
<dbReference type="Pfam" id="PF25019">
    <property type="entry name" value="LRR_R13L1-DRL21"/>
    <property type="match status" value="2"/>
</dbReference>
<dbReference type="GO" id="GO:0051607">
    <property type="term" value="P:defense response to virus"/>
    <property type="evidence" value="ECO:0007669"/>
    <property type="project" value="UniProtKB-ARBA"/>
</dbReference>
<dbReference type="InterPro" id="IPR058922">
    <property type="entry name" value="WHD_DRP"/>
</dbReference>
<dbReference type="InterPro" id="IPR038005">
    <property type="entry name" value="RX-like_CC"/>
</dbReference>
<evidence type="ECO:0000256" key="5">
    <source>
        <dbReference type="ARBA" id="ARBA00022821"/>
    </source>
</evidence>
<name>A0ABD1T062_9LAMI</name>
<evidence type="ECO:0000256" key="4">
    <source>
        <dbReference type="ARBA" id="ARBA00022741"/>
    </source>
</evidence>
<dbReference type="Gene3D" id="3.40.50.300">
    <property type="entry name" value="P-loop containing nucleotide triphosphate hydrolases"/>
    <property type="match status" value="1"/>
</dbReference>
<dbReference type="Gene3D" id="1.20.5.4130">
    <property type="match status" value="1"/>
</dbReference>
<evidence type="ECO:0000259" key="8">
    <source>
        <dbReference type="Pfam" id="PF18052"/>
    </source>
</evidence>
<dbReference type="InterPro" id="IPR027417">
    <property type="entry name" value="P-loop_NTPase"/>
</dbReference>
<keyword evidence="4" id="KW-0547">Nucleotide-binding</keyword>
<organism evidence="11 12">
    <name type="scientific">Abeliophyllum distichum</name>
    <dbReference type="NCBI Taxonomy" id="126358"/>
    <lineage>
        <taxon>Eukaryota</taxon>
        <taxon>Viridiplantae</taxon>
        <taxon>Streptophyta</taxon>
        <taxon>Embryophyta</taxon>
        <taxon>Tracheophyta</taxon>
        <taxon>Spermatophyta</taxon>
        <taxon>Magnoliopsida</taxon>
        <taxon>eudicotyledons</taxon>
        <taxon>Gunneridae</taxon>
        <taxon>Pentapetalae</taxon>
        <taxon>asterids</taxon>
        <taxon>lamiids</taxon>
        <taxon>Lamiales</taxon>
        <taxon>Oleaceae</taxon>
        <taxon>Forsythieae</taxon>
        <taxon>Abeliophyllum</taxon>
    </lineage>
</organism>
<dbReference type="InterPro" id="IPR056789">
    <property type="entry name" value="LRR_R13L1-DRL21"/>
</dbReference>
<evidence type="ECO:0000256" key="3">
    <source>
        <dbReference type="ARBA" id="ARBA00022737"/>
    </source>
</evidence>
<dbReference type="Pfam" id="PF18052">
    <property type="entry name" value="Rx_N"/>
    <property type="match status" value="1"/>
</dbReference>
<dbReference type="Gene3D" id="3.80.10.10">
    <property type="entry name" value="Ribonuclease Inhibitor"/>
    <property type="match status" value="2"/>
</dbReference>
<comment type="caution">
    <text evidence="11">The sequence shown here is derived from an EMBL/GenBank/DDBJ whole genome shotgun (WGS) entry which is preliminary data.</text>
</comment>
<protein>
    <submittedName>
        <fullName evidence="11">Disease resistance RPP13-like protein 1</fullName>
    </submittedName>
</protein>
<dbReference type="SUPFAM" id="SSF52540">
    <property type="entry name" value="P-loop containing nucleoside triphosphate hydrolases"/>
    <property type="match status" value="1"/>
</dbReference>
<dbReference type="InterPro" id="IPR002182">
    <property type="entry name" value="NB-ARC"/>
</dbReference>
<gene>
    <name evidence="11" type="ORF">Adt_21708</name>
</gene>
<dbReference type="Pfam" id="PF00931">
    <property type="entry name" value="NB-ARC"/>
    <property type="match status" value="1"/>
</dbReference>
<dbReference type="EMBL" id="JBFOLK010000006">
    <property type="protein sequence ID" value="KAL2506087.1"/>
    <property type="molecule type" value="Genomic_DNA"/>
</dbReference>
<feature type="domain" description="Disease resistance protein winged helix" evidence="9">
    <location>
        <begin position="421"/>
        <end position="491"/>
    </location>
</feature>
<keyword evidence="2" id="KW-0433">Leucine-rich repeat</keyword>
<dbReference type="AlphaFoldDB" id="A0ABD1T062"/>
<dbReference type="InterPro" id="IPR032675">
    <property type="entry name" value="LRR_dom_sf"/>
</dbReference>
<dbReference type="SUPFAM" id="SSF52058">
    <property type="entry name" value="L domain-like"/>
    <property type="match status" value="2"/>
</dbReference>
<dbReference type="Proteomes" id="UP001604336">
    <property type="component" value="Unassembled WGS sequence"/>
</dbReference>
<accession>A0ABD1T062</accession>
<sequence length="1163" mass="132303">MDLLISGPVEVTVDKLVEIATDEFNIVWGFKQDLRNLKNSLQMIKQVLKDAERRQITEEAVKLWHNELEEAAYDADNVLDEIKYVRRAVEIQNQLKPKVCLNFSFYTPLSFRWKMAHKINNINVNLKRIKEDANILNLNRATDYHPSQPQFKETDAITADPVFVGREYDEAKFVKQIAYEVNEVFSVIPIVGMGGIGKTTLARRIFNHPHTENHFDKRIWVCVSKKFDVYTILKRILESLKGTSHGDSRQAVMDKLREKLKGKRSLLVLDDLWNDKHEDWDDLKNALVGVNPNKGNVIIVTTRNEKVASIVKSHDWHRLEKLSEDDCWSIIKAKAFKGGDVPHDFQIIGKALAQQCRGSPLAANMMGAVLKGKKIDEWNSILDTGLSNFEGDENTMLQVLRTSFDRLPSLTLKECFAYCSILPKDAKIKREWLIQLWMAEGFLTDNHGSDMETKGNDIFNILLQSSFMQEPEKDKYGNIICCKMHNLLHDLSCLVSKSKSFIIPDDRTGDDIPKVRYLSIPGEEAPEITKVKTSYVRTLVSNSSVPCKILPDFKHLRTLLLCNAGIKHCPTSIGKLIHLRCLDVADNDITTLPGSVCKLNNLQTLNLINCSLEQLLEKIQDLASLRHLHYCPDKDFPMPPQIRRLSCLQTLQFFNVSDKDGCRIEELGHLKNLRGKIEIRNLQLVNSEAEAKKANLGGNPNIIKLKFCWRNSNDDSTSASVSESDIHDESVLEGLQPHPNLKGITIEGFRGKNFPLWTMKMLKLDKLIKIEFIKCYECKEIPMLGHLRLLKYLRLKGLTNIRSIGLSFYGESDCSSTSNNDGQETRASFQSLISLTIEEMPNLIEWVEAQTSGMQVFPCLEYLIIKNCCKLTRVPHLRGGGASLKELEVSCCFELRELPIDLGSLESLERFELRSCENLQLIPYPSGQKASLRSLVISFCNMLSNLPNEMLKSCTSLQHLEVYGCKNLITSFPKLSGMGCLNSLRELWIGGFSNSVHFNSFQDTLNGIEHIKSLQILHLRGQADWVSLPYQLQNLTSLEELHIDNFGMDALPDWFGNMSSLEELIILECEKIRHLPSKEAMQRLTKLKGIYIRDCPLLEERCRQQSGLIFLSSYSSEAVQVNHGIDLLKVRGQNPSLVVFGAKLAKRTKLKEKYKYADQVANF</sequence>
<feature type="domain" description="R13L1/DRL21-like LRR repeat region" evidence="10">
    <location>
        <begin position="1031"/>
        <end position="1093"/>
    </location>
</feature>
<dbReference type="Gene3D" id="1.10.10.10">
    <property type="entry name" value="Winged helix-like DNA-binding domain superfamily/Winged helix DNA-binding domain"/>
    <property type="match status" value="1"/>
</dbReference>
<keyword evidence="5" id="KW-0611">Plant defense</keyword>
<proteinExistence type="inferred from homology"/>
<dbReference type="Pfam" id="PF23559">
    <property type="entry name" value="WHD_DRP"/>
    <property type="match status" value="1"/>
</dbReference>
<dbReference type="CDD" id="cd14798">
    <property type="entry name" value="RX-CC_like"/>
    <property type="match status" value="1"/>
</dbReference>
<dbReference type="PANTHER" id="PTHR36766">
    <property type="entry name" value="PLANT BROAD-SPECTRUM MILDEW RESISTANCE PROTEIN RPW8"/>
    <property type="match status" value="1"/>
</dbReference>
<dbReference type="FunFam" id="1.10.10.10:FF:000322">
    <property type="entry name" value="Probable disease resistance protein At1g63360"/>
    <property type="match status" value="1"/>
</dbReference>
<dbReference type="Gene3D" id="1.10.8.430">
    <property type="entry name" value="Helical domain of apoptotic protease-activating factors"/>
    <property type="match status" value="1"/>
</dbReference>
<dbReference type="FunFam" id="3.40.50.300:FF:001091">
    <property type="entry name" value="Probable disease resistance protein At1g61300"/>
    <property type="match status" value="1"/>
</dbReference>
<evidence type="ECO:0000313" key="11">
    <source>
        <dbReference type="EMBL" id="KAL2506087.1"/>
    </source>
</evidence>
<keyword evidence="12" id="KW-1185">Reference proteome</keyword>
<dbReference type="InterPro" id="IPR036388">
    <property type="entry name" value="WH-like_DNA-bd_sf"/>
</dbReference>
<dbReference type="InterPro" id="IPR041118">
    <property type="entry name" value="Rx_N"/>
</dbReference>
<reference evidence="12" key="1">
    <citation type="submission" date="2024-07" db="EMBL/GenBank/DDBJ databases">
        <title>Two chromosome-level genome assemblies of Korean endemic species Abeliophyllum distichum and Forsythia ovata (Oleaceae).</title>
        <authorList>
            <person name="Jang H."/>
        </authorList>
    </citation>
    <scope>NUCLEOTIDE SEQUENCE [LARGE SCALE GENOMIC DNA]</scope>
</reference>
<dbReference type="InterPro" id="IPR042197">
    <property type="entry name" value="Apaf_helical"/>
</dbReference>
<evidence type="ECO:0000313" key="12">
    <source>
        <dbReference type="Proteomes" id="UP001604336"/>
    </source>
</evidence>
<evidence type="ECO:0000259" key="9">
    <source>
        <dbReference type="Pfam" id="PF23559"/>
    </source>
</evidence>
<feature type="domain" description="Disease resistance N-terminal" evidence="8">
    <location>
        <begin position="9"/>
        <end position="86"/>
    </location>
</feature>
<dbReference type="PANTHER" id="PTHR36766:SF70">
    <property type="entry name" value="DISEASE RESISTANCE PROTEIN RGA4"/>
    <property type="match status" value="1"/>
</dbReference>
<dbReference type="GO" id="GO:0005524">
    <property type="term" value="F:ATP binding"/>
    <property type="evidence" value="ECO:0007669"/>
    <property type="project" value="UniProtKB-KW"/>
</dbReference>
<comment type="similarity">
    <text evidence="1">Belongs to the disease resistance NB-LRR family.</text>
</comment>
<dbReference type="PRINTS" id="PR00364">
    <property type="entry name" value="DISEASERSIST"/>
</dbReference>
<keyword evidence="3" id="KW-0677">Repeat</keyword>
<keyword evidence="6" id="KW-0067">ATP-binding</keyword>
<feature type="domain" description="NB-ARC" evidence="7">
    <location>
        <begin position="183"/>
        <end position="337"/>
    </location>
</feature>
<feature type="domain" description="R13L1/DRL21-like LRR repeat region" evidence="10">
    <location>
        <begin position="664"/>
        <end position="797"/>
    </location>
</feature>
<evidence type="ECO:0000256" key="6">
    <source>
        <dbReference type="ARBA" id="ARBA00022840"/>
    </source>
</evidence>
<evidence type="ECO:0000256" key="1">
    <source>
        <dbReference type="ARBA" id="ARBA00008894"/>
    </source>
</evidence>
<evidence type="ECO:0000259" key="7">
    <source>
        <dbReference type="Pfam" id="PF00931"/>
    </source>
</evidence>